<accession>A0ABV2BW69</accession>
<dbReference type="SUPFAM" id="SSF54593">
    <property type="entry name" value="Glyoxalase/Bleomycin resistance protein/Dihydroxybiphenyl dioxygenase"/>
    <property type="match status" value="1"/>
</dbReference>
<evidence type="ECO:0000313" key="2">
    <source>
        <dbReference type="EMBL" id="MET1256170.1"/>
    </source>
</evidence>
<evidence type="ECO:0000313" key="3">
    <source>
        <dbReference type="Proteomes" id="UP001548189"/>
    </source>
</evidence>
<dbReference type="RefSeq" id="WP_353896755.1">
    <property type="nucleotide sequence ID" value="NZ_JBEVCJ010000017.1"/>
</dbReference>
<name>A0ABV2BW69_9GAMM</name>
<protein>
    <submittedName>
        <fullName evidence="2">VOC family protein</fullName>
    </submittedName>
</protein>
<dbReference type="Gene3D" id="3.30.720.110">
    <property type="match status" value="1"/>
</dbReference>
<keyword evidence="3" id="KW-1185">Reference proteome</keyword>
<dbReference type="Proteomes" id="UP001548189">
    <property type="component" value="Unassembled WGS sequence"/>
</dbReference>
<organism evidence="2 3">
    <name type="scientific">Aliikangiella maris</name>
    <dbReference type="NCBI Taxonomy" id="3162458"/>
    <lineage>
        <taxon>Bacteria</taxon>
        <taxon>Pseudomonadati</taxon>
        <taxon>Pseudomonadota</taxon>
        <taxon>Gammaproteobacteria</taxon>
        <taxon>Oceanospirillales</taxon>
        <taxon>Pleioneaceae</taxon>
        <taxon>Aliikangiella</taxon>
    </lineage>
</organism>
<comment type="caution">
    <text evidence="2">The sequence shown here is derived from an EMBL/GenBank/DDBJ whole genome shotgun (WGS) entry which is preliminary data.</text>
</comment>
<dbReference type="Gene3D" id="3.30.720.120">
    <property type="match status" value="1"/>
</dbReference>
<reference evidence="2 3" key="1">
    <citation type="submission" date="2024-06" db="EMBL/GenBank/DDBJ databases">
        <authorList>
            <person name="Li F."/>
        </authorList>
    </citation>
    <scope>NUCLEOTIDE SEQUENCE [LARGE SCALE GENOMIC DNA]</scope>
    <source>
        <strain evidence="2 3">GXAS 311</strain>
    </source>
</reference>
<gene>
    <name evidence="2" type="ORF">ABVT43_13605</name>
</gene>
<dbReference type="InterPro" id="IPR004360">
    <property type="entry name" value="Glyas_Fos-R_dOase_dom"/>
</dbReference>
<proteinExistence type="predicted"/>
<sequence>MIAIQTAFPVVTTTALARVKQFYETLFGFNTVFFDTEFYLHMVSADGNIQLGFLMPDLESQPEFLRKAMVPEGYVISFEVKDATAAFEQAQQLNLTIAMSLKHEVWGQVHFMVTDPAGVNIDIVQHLDAAQA</sequence>
<dbReference type="EMBL" id="JBEVCJ010000017">
    <property type="protein sequence ID" value="MET1256170.1"/>
    <property type="molecule type" value="Genomic_DNA"/>
</dbReference>
<feature type="domain" description="VOC" evidence="1">
    <location>
        <begin position="5"/>
        <end position="126"/>
    </location>
</feature>
<dbReference type="PROSITE" id="PS51819">
    <property type="entry name" value="VOC"/>
    <property type="match status" value="1"/>
</dbReference>
<dbReference type="InterPro" id="IPR029068">
    <property type="entry name" value="Glyas_Bleomycin-R_OHBP_Dase"/>
</dbReference>
<dbReference type="InterPro" id="IPR037523">
    <property type="entry name" value="VOC_core"/>
</dbReference>
<dbReference type="Pfam" id="PF00903">
    <property type="entry name" value="Glyoxalase"/>
    <property type="match status" value="1"/>
</dbReference>
<evidence type="ECO:0000259" key="1">
    <source>
        <dbReference type="PROSITE" id="PS51819"/>
    </source>
</evidence>